<keyword evidence="2" id="KW-1185">Reference proteome</keyword>
<dbReference type="RefSeq" id="WP_349658717.1">
    <property type="nucleotide sequence ID" value="NZ_JBEGDG010000002.1"/>
</dbReference>
<organism evidence="1 2">
    <name type="scientific">Lysinibacillus zambalensis</name>
    <dbReference type="NCBI Taxonomy" id="3160866"/>
    <lineage>
        <taxon>Bacteria</taxon>
        <taxon>Bacillati</taxon>
        <taxon>Bacillota</taxon>
        <taxon>Bacilli</taxon>
        <taxon>Bacillales</taxon>
        <taxon>Bacillaceae</taxon>
        <taxon>Lysinibacillus</taxon>
    </lineage>
</organism>
<dbReference type="SUPFAM" id="SSF52540">
    <property type="entry name" value="P-loop containing nucleoside triphosphate hydrolases"/>
    <property type="match status" value="1"/>
</dbReference>
<evidence type="ECO:0000313" key="1">
    <source>
        <dbReference type="EMBL" id="MEQ6353968.1"/>
    </source>
</evidence>
<dbReference type="Proteomes" id="UP001478862">
    <property type="component" value="Unassembled WGS sequence"/>
</dbReference>
<reference evidence="1 2" key="1">
    <citation type="submission" date="2024-06" db="EMBL/GenBank/DDBJ databases">
        <title>Lysinibacillus zambalefons sp. nov., a Novel Firmicute Isolated from the Poon Bato Zambales Hyperalkaline Spring.</title>
        <authorList>
            <person name="Aja J.A."/>
            <person name="Lazaro J.E.H."/>
            <person name="Llorin L.D."/>
            <person name="Lim K.R."/>
            <person name="Teodosio J."/>
            <person name="Dalisay D.S."/>
        </authorList>
    </citation>
    <scope>NUCLEOTIDE SEQUENCE [LARGE SCALE GENOMIC DNA]</scope>
    <source>
        <strain evidence="1 2">M3</strain>
    </source>
</reference>
<dbReference type="InterPro" id="IPR027417">
    <property type="entry name" value="P-loop_NTPase"/>
</dbReference>
<accession>A0ABV1MN76</accession>
<comment type="caution">
    <text evidence="1">The sequence shown here is derived from an EMBL/GenBank/DDBJ whole genome shotgun (WGS) entry which is preliminary data.</text>
</comment>
<dbReference type="EMBL" id="JBEGDG010000002">
    <property type="protein sequence ID" value="MEQ6353968.1"/>
    <property type="molecule type" value="Genomic_DNA"/>
</dbReference>
<evidence type="ECO:0000313" key="2">
    <source>
        <dbReference type="Proteomes" id="UP001478862"/>
    </source>
</evidence>
<protein>
    <recommendedName>
        <fullName evidence="3">AAA+ ATPase domain-containing protein</fullName>
    </recommendedName>
</protein>
<dbReference type="Gene3D" id="3.40.50.300">
    <property type="entry name" value="P-loop containing nucleotide triphosphate hydrolases"/>
    <property type="match status" value="1"/>
</dbReference>
<gene>
    <name evidence="1" type="ORF">ABNX05_05010</name>
</gene>
<proteinExistence type="predicted"/>
<sequence>MQVTDSVREKQKALVGFIGPSGAGKTVGAILTAYGMMREAYPDLSEQEVWKKIGVADTEHKRSMLYVDQQFSGVRIGSFKHINFEPPYTTERYLQALLMLKNAGVEVIVFDSLSHNWNGDGGILEQHGNMSGNSFQNWNKMNKHVTDMIKALSSNDIHILATMRTKNEYVMELNDKGKQQPRKVGTKPVQKDDMEYEFMLNFSVDMDHVAVATKDNTNLFKDDEIQLNEEVGRKLYRYLELGVDVQAEERARREEEEAKRMSNVAKIRELSSADAAVAKIVSDCEFKANQQLEQFNTTYLEAVIQKLGGKLNVQN</sequence>
<evidence type="ECO:0008006" key="3">
    <source>
        <dbReference type="Google" id="ProtNLM"/>
    </source>
</evidence>
<name>A0ABV1MN76_9BACI</name>